<dbReference type="AlphaFoldDB" id="A0A0C3CYK8"/>
<dbReference type="InterPro" id="IPR009027">
    <property type="entry name" value="Ribosomal_bL9/RNase_H1_N"/>
</dbReference>
<dbReference type="OrthoDB" id="2658750at2759"/>
<keyword evidence="3" id="KW-1185">Reference proteome</keyword>
<sequence length="81" mass="9414">PHPKNITLPESIPTPNKFYVITASQEVRISFDWNDVAIRVTHVSSTIYKSYTTFQDALRYYNKAYYAGKLRVMPKPGSPFW</sequence>
<accession>A0A0C3CYK8</accession>
<protein>
    <recommendedName>
        <fullName evidence="1">Ribonuclease H1 N-terminal domain-containing protein</fullName>
    </recommendedName>
</protein>
<dbReference type="EMBL" id="KN822175">
    <property type="protein sequence ID" value="KIM53625.1"/>
    <property type="molecule type" value="Genomic_DNA"/>
</dbReference>
<feature type="domain" description="Ribonuclease H1 N-terminal" evidence="1">
    <location>
        <begin position="17"/>
        <end position="60"/>
    </location>
</feature>
<evidence type="ECO:0000259" key="1">
    <source>
        <dbReference type="Pfam" id="PF01693"/>
    </source>
</evidence>
<dbReference type="InterPro" id="IPR037056">
    <property type="entry name" value="RNase_H1_N_sf"/>
</dbReference>
<dbReference type="Pfam" id="PF01693">
    <property type="entry name" value="Cauli_VI"/>
    <property type="match status" value="1"/>
</dbReference>
<reference evidence="2 3" key="1">
    <citation type="submission" date="2014-04" db="EMBL/GenBank/DDBJ databases">
        <authorList>
            <consortium name="DOE Joint Genome Institute"/>
            <person name="Kuo A."/>
            <person name="Kohler A."/>
            <person name="Nagy L.G."/>
            <person name="Floudas D."/>
            <person name="Copeland A."/>
            <person name="Barry K.W."/>
            <person name="Cichocki N."/>
            <person name="Veneault-Fourrey C."/>
            <person name="LaButti K."/>
            <person name="Lindquist E.A."/>
            <person name="Lipzen A."/>
            <person name="Lundell T."/>
            <person name="Morin E."/>
            <person name="Murat C."/>
            <person name="Sun H."/>
            <person name="Tunlid A."/>
            <person name="Henrissat B."/>
            <person name="Grigoriev I.V."/>
            <person name="Hibbett D.S."/>
            <person name="Martin F."/>
            <person name="Nordberg H.P."/>
            <person name="Cantor M.N."/>
            <person name="Hua S.X."/>
        </authorList>
    </citation>
    <scope>NUCLEOTIDE SEQUENCE [LARGE SCALE GENOMIC DNA]</scope>
    <source>
        <strain evidence="2 3">Foug A</strain>
    </source>
</reference>
<feature type="non-terminal residue" evidence="2">
    <location>
        <position position="1"/>
    </location>
</feature>
<evidence type="ECO:0000313" key="2">
    <source>
        <dbReference type="EMBL" id="KIM53625.1"/>
    </source>
</evidence>
<dbReference type="SUPFAM" id="SSF55658">
    <property type="entry name" value="L9 N-domain-like"/>
    <property type="match status" value="1"/>
</dbReference>
<feature type="non-terminal residue" evidence="2">
    <location>
        <position position="81"/>
    </location>
</feature>
<reference evidence="3" key="2">
    <citation type="submission" date="2015-01" db="EMBL/GenBank/DDBJ databases">
        <title>Evolutionary Origins and Diversification of the Mycorrhizal Mutualists.</title>
        <authorList>
            <consortium name="DOE Joint Genome Institute"/>
            <consortium name="Mycorrhizal Genomics Consortium"/>
            <person name="Kohler A."/>
            <person name="Kuo A."/>
            <person name="Nagy L.G."/>
            <person name="Floudas D."/>
            <person name="Copeland A."/>
            <person name="Barry K.W."/>
            <person name="Cichocki N."/>
            <person name="Veneault-Fourrey C."/>
            <person name="LaButti K."/>
            <person name="Lindquist E.A."/>
            <person name="Lipzen A."/>
            <person name="Lundell T."/>
            <person name="Morin E."/>
            <person name="Murat C."/>
            <person name="Riley R."/>
            <person name="Ohm R."/>
            <person name="Sun H."/>
            <person name="Tunlid A."/>
            <person name="Henrissat B."/>
            <person name="Grigoriev I.V."/>
            <person name="Hibbett D.S."/>
            <person name="Martin F."/>
        </authorList>
    </citation>
    <scope>NUCLEOTIDE SEQUENCE [LARGE SCALE GENOMIC DNA]</scope>
    <source>
        <strain evidence="3">Foug A</strain>
    </source>
</reference>
<gene>
    <name evidence="2" type="ORF">SCLCIDRAFT_88997</name>
</gene>
<evidence type="ECO:0000313" key="3">
    <source>
        <dbReference type="Proteomes" id="UP000053989"/>
    </source>
</evidence>
<proteinExistence type="predicted"/>
<name>A0A0C3CYK8_9AGAM</name>
<dbReference type="Proteomes" id="UP000053989">
    <property type="component" value="Unassembled WGS sequence"/>
</dbReference>
<dbReference type="InterPro" id="IPR011320">
    <property type="entry name" value="RNase_H1_N"/>
</dbReference>
<dbReference type="InParanoid" id="A0A0C3CYK8"/>
<dbReference type="Gene3D" id="3.40.970.10">
    <property type="entry name" value="Ribonuclease H1, N-terminal domain"/>
    <property type="match status" value="1"/>
</dbReference>
<organism evidence="2 3">
    <name type="scientific">Scleroderma citrinum Foug A</name>
    <dbReference type="NCBI Taxonomy" id="1036808"/>
    <lineage>
        <taxon>Eukaryota</taxon>
        <taxon>Fungi</taxon>
        <taxon>Dikarya</taxon>
        <taxon>Basidiomycota</taxon>
        <taxon>Agaricomycotina</taxon>
        <taxon>Agaricomycetes</taxon>
        <taxon>Agaricomycetidae</taxon>
        <taxon>Boletales</taxon>
        <taxon>Sclerodermatineae</taxon>
        <taxon>Sclerodermataceae</taxon>
        <taxon>Scleroderma</taxon>
    </lineage>
</organism>
<dbReference type="HOGENOM" id="CLU_137526_1_0_1"/>